<dbReference type="AlphaFoldDB" id="A0A0V0Z286"/>
<evidence type="ECO:0000313" key="2">
    <source>
        <dbReference type="Proteomes" id="UP000054783"/>
    </source>
</evidence>
<dbReference type="Proteomes" id="UP000054783">
    <property type="component" value="Unassembled WGS sequence"/>
</dbReference>
<comment type="caution">
    <text evidence="1">The sequence shown here is derived from an EMBL/GenBank/DDBJ whole genome shotgun (WGS) entry which is preliminary data.</text>
</comment>
<feature type="non-terminal residue" evidence="1">
    <location>
        <position position="1"/>
    </location>
</feature>
<reference evidence="1 2" key="1">
    <citation type="submission" date="2015-01" db="EMBL/GenBank/DDBJ databases">
        <title>Evolution of Trichinella species and genotypes.</title>
        <authorList>
            <person name="Korhonen P.K."/>
            <person name="Edoardo P."/>
            <person name="Giuseppe L.R."/>
            <person name="Gasser R.B."/>
        </authorList>
    </citation>
    <scope>NUCLEOTIDE SEQUENCE [LARGE SCALE GENOMIC DNA]</scope>
    <source>
        <strain evidence="1">ISS2496</strain>
    </source>
</reference>
<name>A0A0V0Z286_9BILA</name>
<evidence type="ECO:0000313" key="1">
    <source>
        <dbReference type="EMBL" id="KRY06558.1"/>
    </source>
</evidence>
<sequence length="91" mass="9932">LRLEPCIDWPATFTIPQRAAEVNDQHSFQVSLTTTSDSIETTVVKVSDYHALRRLTATSACSKGTQIASIGGGTVSTYLGCVYLTDYFEPE</sequence>
<proteinExistence type="predicted"/>
<accession>A0A0V0Z286</accession>
<dbReference type="EMBL" id="JYDQ01000746">
    <property type="protein sequence ID" value="KRY06558.1"/>
    <property type="molecule type" value="Genomic_DNA"/>
</dbReference>
<organism evidence="1 2">
    <name type="scientific">Trichinella patagoniensis</name>
    <dbReference type="NCBI Taxonomy" id="990121"/>
    <lineage>
        <taxon>Eukaryota</taxon>
        <taxon>Metazoa</taxon>
        <taxon>Ecdysozoa</taxon>
        <taxon>Nematoda</taxon>
        <taxon>Enoplea</taxon>
        <taxon>Dorylaimia</taxon>
        <taxon>Trichinellida</taxon>
        <taxon>Trichinellidae</taxon>
        <taxon>Trichinella</taxon>
    </lineage>
</organism>
<keyword evidence="2" id="KW-1185">Reference proteome</keyword>
<gene>
    <name evidence="1" type="ORF">T12_6985</name>
</gene>
<protein>
    <submittedName>
        <fullName evidence="1">Uncharacterized protein</fullName>
    </submittedName>
</protein>